<protein>
    <submittedName>
        <fullName evidence="2">Uncharacterized protein</fullName>
    </submittedName>
</protein>
<sequence>MATVPRRGNFTRRKRRFSYVGKYEPSARPVTPGDETEDYSSAEEVDIDDVDHPKVLLEARQEEENRAIAEKAARKSLEDEAKQKTTRARVLTVARAVANAISPGKKVTIKLKRRGESGGGSRGPKKHTKKHVKAHGKHKQNKHTKRQPKRRD</sequence>
<proteinExistence type="predicted"/>
<evidence type="ECO:0000313" key="2">
    <source>
        <dbReference type="EMBL" id="QHU13121.1"/>
    </source>
</evidence>
<feature type="region of interest" description="Disordered" evidence="1">
    <location>
        <begin position="105"/>
        <end position="152"/>
    </location>
</feature>
<accession>A0A6C0K7I5</accession>
<feature type="compositionally biased region" description="Acidic residues" evidence="1">
    <location>
        <begin position="34"/>
        <end position="49"/>
    </location>
</feature>
<feature type="compositionally biased region" description="Basic residues" evidence="1">
    <location>
        <begin position="123"/>
        <end position="152"/>
    </location>
</feature>
<feature type="region of interest" description="Disordered" evidence="1">
    <location>
        <begin position="1"/>
        <end position="52"/>
    </location>
</feature>
<feature type="compositionally biased region" description="Basic and acidic residues" evidence="1">
    <location>
        <begin position="67"/>
        <end position="83"/>
    </location>
</feature>
<dbReference type="AlphaFoldDB" id="A0A6C0K7I5"/>
<reference evidence="2" key="1">
    <citation type="journal article" date="2020" name="Nature">
        <title>Giant virus diversity and host interactions through global metagenomics.</title>
        <authorList>
            <person name="Schulz F."/>
            <person name="Roux S."/>
            <person name="Paez-Espino D."/>
            <person name="Jungbluth S."/>
            <person name="Walsh D.A."/>
            <person name="Denef V.J."/>
            <person name="McMahon K.D."/>
            <person name="Konstantinidis K.T."/>
            <person name="Eloe-Fadrosh E.A."/>
            <person name="Kyrpides N.C."/>
            <person name="Woyke T."/>
        </authorList>
    </citation>
    <scope>NUCLEOTIDE SEQUENCE</scope>
    <source>
        <strain evidence="2">GVMAG-S-1101178-127</strain>
    </source>
</reference>
<organism evidence="2">
    <name type="scientific">viral metagenome</name>
    <dbReference type="NCBI Taxonomy" id="1070528"/>
    <lineage>
        <taxon>unclassified sequences</taxon>
        <taxon>metagenomes</taxon>
        <taxon>organismal metagenomes</taxon>
    </lineage>
</organism>
<evidence type="ECO:0000256" key="1">
    <source>
        <dbReference type="SAM" id="MobiDB-lite"/>
    </source>
</evidence>
<dbReference type="EMBL" id="MN740814">
    <property type="protein sequence ID" value="QHU13121.1"/>
    <property type="molecule type" value="Genomic_DNA"/>
</dbReference>
<feature type="region of interest" description="Disordered" evidence="1">
    <location>
        <begin position="67"/>
        <end position="87"/>
    </location>
</feature>
<name>A0A6C0K7I5_9ZZZZ</name>